<dbReference type="OrthoDB" id="6780543at2759"/>
<dbReference type="GO" id="GO:0031428">
    <property type="term" value="C:box C/D methylation guide snoRNP complex"/>
    <property type="evidence" value="ECO:0007669"/>
    <property type="project" value="InterPro"/>
</dbReference>
<dbReference type="Pfam" id="PF08156">
    <property type="entry name" value="NOP5NT"/>
    <property type="match status" value="1"/>
</dbReference>
<accession>A0A0D2LP64</accession>
<organism evidence="2 3">
    <name type="scientific">Monoraphidium neglectum</name>
    <dbReference type="NCBI Taxonomy" id="145388"/>
    <lineage>
        <taxon>Eukaryota</taxon>
        <taxon>Viridiplantae</taxon>
        <taxon>Chlorophyta</taxon>
        <taxon>core chlorophytes</taxon>
        <taxon>Chlorophyceae</taxon>
        <taxon>CS clade</taxon>
        <taxon>Sphaeropleales</taxon>
        <taxon>Selenastraceae</taxon>
        <taxon>Monoraphidium</taxon>
    </lineage>
</organism>
<dbReference type="EMBL" id="KK106286">
    <property type="protein sequence ID" value="KIY91791.1"/>
    <property type="molecule type" value="Genomic_DNA"/>
</dbReference>
<evidence type="ECO:0000313" key="2">
    <source>
        <dbReference type="EMBL" id="KIY91791.1"/>
    </source>
</evidence>
<evidence type="ECO:0000259" key="1">
    <source>
        <dbReference type="Pfam" id="PF08156"/>
    </source>
</evidence>
<dbReference type="GeneID" id="25733907"/>
<evidence type="ECO:0000313" key="3">
    <source>
        <dbReference type="Proteomes" id="UP000054498"/>
    </source>
</evidence>
<name>A0A0D2LP64_9CHLO</name>
<protein>
    <recommendedName>
        <fullName evidence="1">Nucleolar protein 58/56 N-terminal domain-containing protein</fullName>
    </recommendedName>
</protein>
<reference evidence="2 3" key="1">
    <citation type="journal article" date="2013" name="BMC Genomics">
        <title>Reconstruction of the lipid metabolism for the microalga Monoraphidium neglectum from its genome sequence reveals characteristics suitable for biofuel production.</title>
        <authorList>
            <person name="Bogen C."/>
            <person name="Al-Dilaimi A."/>
            <person name="Albersmeier A."/>
            <person name="Wichmann J."/>
            <person name="Grundmann M."/>
            <person name="Rupp O."/>
            <person name="Lauersen K.J."/>
            <person name="Blifernez-Klassen O."/>
            <person name="Kalinowski J."/>
            <person name="Goesmann A."/>
            <person name="Mussgnug J.H."/>
            <person name="Kruse O."/>
        </authorList>
    </citation>
    <scope>NUCLEOTIDE SEQUENCE [LARGE SCALE GENOMIC DNA]</scope>
    <source>
        <strain evidence="2 3">SAG 48.87</strain>
    </source>
</reference>
<dbReference type="PANTHER" id="PTHR10894">
    <property type="entry name" value="NUCLEOLAR PROTEIN 5 NUCLEOLAR PROTEIN NOP5 NOP58"/>
    <property type="match status" value="1"/>
</dbReference>
<dbReference type="PANTHER" id="PTHR10894:SF0">
    <property type="entry name" value="NUCLEOLAR PROTEIN 56"/>
    <property type="match status" value="1"/>
</dbReference>
<feature type="domain" description="Nucleolar protein 58/56 N-terminal" evidence="1">
    <location>
        <begin position="4"/>
        <end position="68"/>
    </location>
</feature>
<dbReference type="Proteomes" id="UP000054498">
    <property type="component" value="Unassembled WGS sequence"/>
</dbReference>
<dbReference type="GO" id="GO:0032040">
    <property type="term" value="C:small-subunit processome"/>
    <property type="evidence" value="ECO:0007669"/>
    <property type="project" value="InterPro"/>
</dbReference>
<dbReference type="STRING" id="145388.A0A0D2LP64"/>
<keyword evidence="3" id="KW-1185">Reference proteome</keyword>
<gene>
    <name evidence="2" type="ORF">MNEG_16173</name>
</gene>
<dbReference type="InterPro" id="IPR012974">
    <property type="entry name" value="NOP58/56_N"/>
</dbReference>
<dbReference type="InterPro" id="IPR045056">
    <property type="entry name" value="Nop56/Nop58"/>
</dbReference>
<sequence>MALFVLFESASGFALFEAKDLDEIGNSAEKVQESVNNLERFGKVVKLTAFKPFSSAANALEQINAISEAQLTDDLKNFLALNLPKAKEGKKPKKFQLGVFEAKLGSAIQEATGVPCGTSRSRT</sequence>
<proteinExistence type="predicted"/>
<dbReference type="RefSeq" id="XP_013890811.1">
    <property type="nucleotide sequence ID" value="XM_014035357.1"/>
</dbReference>
<dbReference type="KEGG" id="mng:MNEG_16173"/>
<dbReference type="GO" id="GO:0030515">
    <property type="term" value="F:snoRNA binding"/>
    <property type="evidence" value="ECO:0007669"/>
    <property type="project" value="InterPro"/>
</dbReference>
<dbReference type="AlphaFoldDB" id="A0A0D2LP64"/>